<dbReference type="SUPFAM" id="SSF51695">
    <property type="entry name" value="PLC-like phosphodiesterases"/>
    <property type="match status" value="1"/>
</dbReference>
<organism evidence="2 3">
    <name type="scientific">Rhizobium lemnae</name>
    <dbReference type="NCBI Taxonomy" id="1214924"/>
    <lineage>
        <taxon>Bacteria</taxon>
        <taxon>Pseudomonadati</taxon>
        <taxon>Pseudomonadota</taxon>
        <taxon>Alphaproteobacteria</taxon>
        <taxon>Hyphomicrobiales</taxon>
        <taxon>Rhizobiaceae</taxon>
        <taxon>Rhizobium/Agrobacterium group</taxon>
        <taxon>Rhizobium</taxon>
    </lineage>
</organism>
<protein>
    <submittedName>
        <fullName evidence="2">Glycerophosphodiester phosphodiesterase</fullName>
    </submittedName>
</protein>
<dbReference type="InterPro" id="IPR030395">
    <property type="entry name" value="GP_PDE_dom"/>
</dbReference>
<feature type="domain" description="GP-PDE" evidence="1">
    <location>
        <begin position="2"/>
        <end position="233"/>
    </location>
</feature>
<dbReference type="InterPro" id="IPR017946">
    <property type="entry name" value="PLC-like_Pdiesterase_TIM-brl"/>
</dbReference>
<dbReference type="PANTHER" id="PTHR46211">
    <property type="entry name" value="GLYCEROPHOSPHORYL DIESTER PHOSPHODIESTERASE"/>
    <property type="match status" value="1"/>
</dbReference>
<reference evidence="3" key="1">
    <citation type="journal article" date="2019" name="Int. J. Syst. Evol. Microbiol.">
        <title>The Global Catalogue of Microorganisms (GCM) 10K type strain sequencing project: providing services to taxonomists for standard genome sequencing and annotation.</title>
        <authorList>
            <consortium name="The Broad Institute Genomics Platform"/>
            <consortium name="The Broad Institute Genome Sequencing Center for Infectious Disease"/>
            <person name="Wu L."/>
            <person name="Ma J."/>
        </authorList>
    </citation>
    <scope>NUCLEOTIDE SEQUENCE [LARGE SCALE GENOMIC DNA]</scope>
    <source>
        <strain evidence="3">TBRC 5781</strain>
    </source>
</reference>
<dbReference type="Gene3D" id="3.20.20.190">
    <property type="entry name" value="Phosphatidylinositol (PI) phosphodiesterase"/>
    <property type="match status" value="1"/>
</dbReference>
<comment type="caution">
    <text evidence="2">The sequence shown here is derived from an EMBL/GenBank/DDBJ whole genome shotgun (WGS) entry which is preliminary data.</text>
</comment>
<keyword evidence="3" id="KW-1185">Reference proteome</keyword>
<accession>A0ABV8E493</accession>
<dbReference type="RefSeq" id="WP_247260116.1">
    <property type="nucleotide sequence ID" value="NZ_JALJQZ010000007.1"/>
</dbReference>
<sequence>MTRLLSHRGYSALYRENSPSAWIAAVDAGADGIEIDVRRSRDGVFVCAHDPDLRLASYTGLINDMTSEQIQAYQAAGEPAAPKLDLAFKMIPQTTEILLDIKDERPDALHDLLVQIKNGSRDNITLGLHSLNAIRCCRTRFSGTILGLLSGEEKDDIPFFEEGGDILRLWESMTSLERISRLRAGHRTLWMTVGGWGTDREVGDFDATHLRKMKDAGIAGFLVNDPPAARRALNY</sequence>
<evidence type="ECO:0000313" key="2">
    <source>
        <dbReference type="EMBL" id="MFC3966564.1"/>
    </source>
</evidence>
<dbReference type="PROSITE" id="PS51704">
    <property type="entry name" value="GP_PDE"/>
    <property type="match status" value="1"/>
</dbReference>
<name>A0ABV8E493_9HYPH</name>
<gene>
    <name evidence="2" type="ORF">ACFOVS_00145</name>
</gene>
<dbReference type="PANTHER" id="PTHR46211:SF1">
    <property type="entry name" value="GLYCEROPHOSPHODIESTER PHOSPHODIESTERASE, CYTOPLASMIC"/>
    <property type="match status" value="1"/>
</dbReference>
<proteinExistence type="predicted"/>
<evidence type="ECO:0000259" key="1">
    <source>
        <dbReference type="PROSITE" id="PS51704"/>
    </source>
</evidence>
<dbReference type="Pfam" id="PF03009">
    <property type="entry name" value="GDPD"/>
    <property type="match status" value="1"/>
</dbReference>
<evidence type="ECO:0000313" key="3">
    <source>
        <dbReference type="Proteomes" id="UP001595697"/>
    </source>
</evidence>
<dbReference type="Proteomes" id="UP001595697">
    <property type="component" value="Unassembled WGS sequence"/>
</dbReference>
<dbReference type="EMBL" id="JBHSBD010000003">
    <property type="protein sequence ID" value="MFC3966564.1"/>
    <property type="molecule type" value="Genomic_DNA"/>
</dbReference>